<feature type="region of interest" description="Disordered" evidence="1">
    <location>
        <begin position="1"/>
        <end position="226"/>
    </location>
</feature>
<feature type="compositionally biased region" description="Basic residues" evidence="1">
    <location>
        <begin position="34"/>
        <end position="46"/>
    </location>
</feature>
<keyword evidence="3" id="KW-1185">Reference proteome</keyword>
<evidence type="ECO:0000256" key="1">
    <source>
        <dbReference type="SAM" id="MobiDB-lite"/>
    </source>
</evidence>
<name>A0A9P1I2N5_9PELO</name>
<dbReference type="EMBL" id="CANHGI010000001">
    <property type="protein sequence ID" value="CAI5438570.1"/>
    <property type="molecule type" value="Genomic_DNA"/>
</dbReference>
<feature type="compositionally biased region" description="Polar residues" evidence="1">
    <location>
        <begin position="184"/>
        <end position="226"/>
    </location>
</feature>
<protein>
    <submittedName>
        <fullName evidence="2">Uncharacterized protein</fullName>
    </submittedName>
</protein>
<feature type="compositionally biased region" description="Basic residues" evidence="1">
    <location>
        <begin position="131"/>
        <end position="142"/>
    </location>
</feature>
<evidence type="ECO:0000313" key="3">
    <source>
        <dbReference type="Proteomes" id="UP001152747"/>
    </source>
</evidence>
<dbReference type="AlphaFoldDB" id="A0A9P1I2N5"/>
<evidence type="ECO:0000313" key="2">
    <source>
        <dbReference type="EMBL" id="CAI5438570.1"/>
    </source>
</evidence>
<feature type="compositionally biased region" description="Basic and acidic residues" evidence="1">
    <location>
        <begin position="18"/>
        <end position="33"/>
    </location>
</feature>
<sequence>MEKQPNEKKKKDKKKKKEDRNTGKKPSKNDDKKNKKNKIKKAKTKSQVKPPQSLLPPESPNPGINEEKKETFPSNPPIEYASLKCDPKKDPSEPKNKIKQEKEESNEADPPIVKKRVSRVKIDEFDESTQLKKKPSNRKIDKKKSDQKIEEEKNMKEQNRNEKVDEQSKNQNGLMVPLPKESLQKTQSDPLHSAPLSNPLANRPNSMTKLPNSRSGQLKSTSKKSSLIVKNNSKQLAIHPLSLAKIDGDLIGRTGMYLERSGMSAAKKRAFDWLGLNRHQYQQKSAETVKNIEIALSDVGISKELILQTLQIFLTDNQMTEIEVDSIKKELFSNGHGDFITMSKAAWIMKDNCKTYQRPQDQY</sequence>
<feature type="compositionally biased region" description="Basic and acidic residues" evidence="1">
    <location>
        <begin position="143"/>
        <end position="168"/>
    </location>
</feature>
<organism evidence="2 3">
    <name type="scientific">Caenorhabditis angaria</name>
    <dbReference type="NCBI Taxonomy" id="860376"/>
    <lineage>
        <taxon>Eukaryota</taxon>
        <taxon>Metazoa</taxon>
        <taxon>Ecdysozoa</taxon>
        <taxon>Nematoda</taxon>
        <taxon>Chromadorea</taxon>
        <taxon>Rhabditida</taxon>
        <taxon>Rhabditina</taxon>
        <taxon>Rhabditomorpha</taxon>
        <taxon>Rhabditoidea</taxon>
        <taxon>Rhabditidae</taxon>
        <taxon>Peloderinae</taxon>
        <taxon>Caenorhabditis</taxon>
    </lineage>
</organism>
<comment type="caution">
    <text evidence="2">The sequence shown here is derived from an EMBL/GenBank/DDBJ whole genome shotgun (WGS) entry which is preliminary data.</text>
</comment>
<dbReference type="Proteomes" id="UP001152747">
    <property type="component" value="Unassembled WGS sequence"/>
</dbReference>
<dbReference type="OrthoDB" id="5876906at2759"/>
<accession>A0A9P1I2N5</accession>
<feature type="compositionally biased region" description="Basic and acidic residues" evidence="1">
    <location>
        <begin position="85"/>
        <end position="105"/>
    </location>
</feature>
<proteinExistence type="predicted"/>
<reference evidence="2" key="1">
    <citation type="submission" date="2022-11" db="EMBL/GenBank/DDBJ databases">
        <authorList>
            <person name="Kikuchi T."/>
        </authorList>
    </citation>
    <scope>NUCLEOTIDE SEQUENCE</scope>
    <source>
        <strain evidence="2">PS1010</strain>
    </source>
</reference>
<gene>
    <name evidence="2" type="ORF">CAMP_LOCUS1207</name>
</gene>